<evidence type="ECO:0000256" key="2">
    <source>
        <dbReference type="SAM" id="Phobius"/>
    </source>
</evidence>
<dbReference type="AlphaFoldDB" id="A0A1E4TB46"/>
<evidence type="ECO:0000256" key="3">
    <source>
        <dbReference type="SAM" id="SignalP"/>
    </source>
</evidence>
<organism evidence="4 5">
    <name type="scientific">Tortispora caseinolytica NRRL Y-17796</name>
    <dbReference type="NCBI Taxonomy" id="767744"/>
    <lineage>
        <taxon>Eukaryota</taxon>
        <taxon>Fungi</taxon>
        <taxon>Dikarya</taxon>
        <taxon>Ascomycota</taxon>
        <taxon>Saccharomycotina</taxon>
        <taxon>Trigonopsidomycetes</taxon>
        <taxon>Trigonopsidales</taxon>
        <taxon>Trigonopsidaceae</taxon>
        <taxon>Tortispora</taxon>
    </lineage>
</organism>
<evidence type="ECO:0000256" key="1">
    <source>
        <dbReference type="SAM" id="MobiDB-lite"/>
    </source>
</evidence>
<keyword evidence="2" id="KW-1133">Transmembrane helix</keyword>
<gene>
    <name evidence="4" type="ORF">CANCADRAFT_130685</name>
</gene>
<dbReference type="EMBL" id="KV453843">
    <property type="protein sequence ID" value="ODV88923.1"/>
    <property type="molecule type" value="Genomic_DNA"/>
</dbReference>
<dbReference type="InterPro" id="IPR011043">
    <property type="entry name" value="Gal_Oxase/kelch_b-propeller"/>
</dbReference>
<keyword evidence="2" id="KW-0472">Membrane</keyword>
<proteinExistence type="predicted"/>
<name>A0A1E4TB46_9ASCO</name>
<evidence type="ECO:0000313" key="4">
    <source>
        <dbReference type="EMBL" id="ODV88923.1"/>
    </source>
</evidence>
<feature type="region of interest" description="Disordered" evidence="1">
    <location>
        <begin position="390"/>
        <end position="416"/>
    </location>
</feature>
<protein>
    <recommendedName>
        <fullName evidence="6">Galactose oxidase</fullName>
    </recommendedName>
</protein>
<dbReference type="InterPro" id="IPR037293">
    <property type="entry name" value="Gal_Oxidase_central_sf"/>
</dbReference>
<keyword evidence="3" id="KW-0732">Signal</keyword>
<feature type="chain" id="PRO_5009163161" description="Galactose oxidase" evidence="3">
    <location>
        <begin position="18"/>
        <end position="445"/>
    </location>
</feature>
<feature type="compositionally biased region" description="Polar residues" evidence="1">
    <location>
        <begin position="306"/>
        <end position="324"/>
    </location>
</feature>
<keyword evidence="2" id="KW-0812">Transmembrane</keyword>
<feature type="region of interest" description="Disordered" evidence="1">
    <location>
        <begin position="306"/>
        <end position="337"/>
    </location>
</feature>
<feature type="signal peptide" evidence="3">
    <location>
        <begin position="1"/>
        <end position="17"/>
    </location>
</feature>
<dbReference type="SUPFAM" id="SSF50965">
    <property type="entry name" value="Galactose oxidase, central domain"/>
    <property type="match status" value="1"/>
</dbReference>
<accession>A0A1E4TB46</accession>
<evidence type="ECO:0000313" key="5">
    <source>
        <dbReference type="Proteomes" id="UP000095023"/>
    </source>
</evidence>
<dbReference type="Gene3D" id="2.130.10.80">
    <property type="entry name" value="Galactose oxidase/kelch, beta-propeller"/>
    <property type="match status" value="1"/>
</dbReference>
<evidence type="ECO:0008006" key="6">
    <source>
        <dbReference type="Google" id="ProtNLM"/>
    </source>
</evidence>
<feature type="transmembrane region" description="Helical" evidence="2">
    <location>
        <begin position="343"/>
        <end position="365"/>
    </location>
</feature>
<reference evidence="5" key="1">
    <citation type="submission" date="2016-02" db="EMBL/GenBank/DDBJ databases">
        <title>Comparative genomics of biotechnologically important yeasts.</title>
        <authorList>
            <consortium name="DOE Joint Genome Institute"/>
            <person name="Riley R."/>
            <person name="Haridas S."/>
            <person name="Wolfe K.H."/>
            <person name="Lopes M.R."/>
            <person name="Hittinger C.T."/>
            <person name="Goker M."/>
            <person name="Salamov A."/>
            <person name="Wisecaver J."/>
            <person name="Long T.M."/>
            <person name="Aerts A.L."/>
            <person name="Barry K."/>
            <person name="Choi C."/>
            <person name="Clum A."/>
            <person name="Coughlan A.Y."/>
            <person name="Deshpande S."/>
            <person name="Douglass A.P."/>
            <person name="Hanson S.J."/>
            <person name="Klenk H.-P."/>
            <person name="Labutti K."/>
            <person name="Lapidus A."/>
            <person name="Lindquist E."/>
            <person name="Lipzen A."/>
            <person name="Meier-Kolthoff J.P."/>
            <person name="Ohm R.A."/>
            <person name="Otillar R.P."/>
            <person name="Pangilinan J."/>
            <person name="Peng Y."/>
            <person name="Rokas A."/>
            <person name="Rosa C.A."/>
            <person name="Scheuner C."/>
            <person name="Sibirny A.A."/>
            <person name="Slot J.C."/>
            <person name="Stielow J.B."/>
            <person name="Sun H."/>
            <person name="Kurtzman C.P."/>
            <person name="Blackwell M."/>
            <person name="Jeffries T.W."/>
            <person name="Grigoriev I.V."/>
        </authorList>
    </citation>
    <scope>NUCLEOTIDE SEQUENCE [LARGE SCALE GENOMIC DNA]</scope>
    <source>
        <strain evidence="5">NRRL Y-17796</strain>
    </source>
</reference>
<keyword evidence="5" id="KW-1185">Reference proteome</keyword>
<dbReference type="Proteomes" id="UP000095023">
    <property type="component" value="Unassembled WGS sequence"/>
</dbReference>
<sequence>MIYIVLYVLLIMRSAHAVGRSWTLANAVVLELDHSFITYPISSLLEQTTAPGTLPNPCQDCNVVAGKDNTLYAIASSCAKTASVYKIDAVLDTQWTQLAISDLPFIKSGSSIFYDNLTSTLNIYGETCSDKLSNSLFYTVNLSTDGTASFRSTDTLNNPSDFFWASHASLGSQTLFIGGKTSEGYLTMTQAAFYNAGWVYRTISATGSMAVPDSRVNATTIALSDEKVLVVGGVVDGRLANPKVFGIQYSDLYGWHYTAVPDDVDSALAVSQAIGVLDSHTIIAVNRSADGYDKVFYNVDSWTVSSSYKPPQSDETAESTVQESDTQHKDSETSAPPLKQSSVVALSTILPICAITGVLAAAYFIRRRGKTNDEESGLFDSSKPSSTGIHYYDYPGIHNRSPSEKKDPFNDDVGSYNEQENAIHDVQLLVSVTKRGTLRVTNPDV</sequence>